<protein>
    <submittedName>
        <fullName evidence="8">Uncharacterized protein</fullName>
    </submittedName>
</protein>
<comment type="similarity">
    <text evidence="2">Belongs to the TFIIF alpha subunit family.</text>
</comment>
<evidence type="ECO:0000256" key="7">
    <source>
        <dbReference type="SAM" id="MobiDB-lite"/>
    </source>
</evidence>
<evidence type="ECO:0000256" key="1">
    <source>
        <dbReference type="ARBA" id="ARBA00004123"/>
    </source>
</evidence>
<dbReference type="STRING" id="112498.A0A2D3V0E4"/>
<evidence type="ECO:0000256" key="3">
    <source>
        <dbReference type="ARBA" id="ARBA00023015"/>
    </source>
</evidence>
<reference evidence="8 9" key="1">
    <citation type="submission" date="2016-03" db="EMBL/GenBank/DDBJ databases">
        <authorList>
            <person name="Ploux O."/>
        </authorList>
    </citation>
    <scope>NUCLEOTIDE SEQUENCE [LARGE SCALE GENOMIC DNA]</scope>
    <source>
        <strain evidence="8 9">URUG2</strain>
    </source>
</reference>
<feature type="region of interest" description="Disordered" evidence="7">
    <location>
        <begin position="391"/>
        <end position="614"/>
    </location>
</feature>
<keyword evidence="3" id="KW-0805">Transcription regulation</keyword>
<feature type="compositionally biased region" description="Basic and acidic residues" evidence="7">
    <location>
        <begin position="162"/>
        <end position="185"/>
    </location>
</feature>
<dbReference type="Proteomes" id="UP000225277">
    <property type="component" value="Unassembled WGS sequence"/>
</dbReference>
<dbReference type="GO" id="GO:0006367">
    <property type="term" value="P:transcription initiation at RNA polymerase II promoter"/>
    <property type="evidence" value="ECO:0007669"/>
    <property type="project" value="InterPro"/>
</dbReference>
<feature type="compositionally biased region" description="Polar residues" evidence="7">
    <location>
        <begin position="479"/>
        <end position="497"/>
    </location>
</feature>
<dbReference type="PANTHER" id="PTHR13011">
    <property type="entry name" value="TFIIF-ALPHA"/>
    <property type="match status" value="1"/>
</dbReference>
<evidence type="ECO:0000313" key="9">
    <source>
        <dbReference type="Proteomes" id="UP000225277"/>
    </source>
</evidence>
<dbReference type="GO" id="GO:0005674">
    <property type="term" value="C:transcription factor TFIIF complex"/>
    <property type="evidence" value="ECO:0007669"/>
    <property type="project" value="TreeGrafter"/>
</dbReference>
<evidence type="ECO:0000256" key="6">
    <source>
        <dbReference type="ARBA" id="ARBA00023242"/>
    </source>
</evidence>
<feature type="compositionally biased region" description="Polar residues" evidence="7">
    <location>
        <begin position="61"/>
        <end position="84"/>
    </location>
</feature>
<feature type="compositionally biased region" description="Basic and acidic residues" evidence="7">
    <location>
        <begin position="462"/>
        <end position="476"/>
    </location>
</feature>
<organism evidence="8 9">
    <name type="scientific">Ramularia collo-cygni</name>
    <dbReference type="NCBI Taxonomy" id="112498"/>
    <lineage>
        <taxon>Eukaryota</taxon>
        <taxon>Fungi</taxon>
        <taxon>Dikarya</taxon>
        <taxon>Ascomycota</taxon>
        <taxon>Pezizomycotina</taxon>
        <taxon>Dothideomycetes</taxon>
        <taxon>Dothideomycetidae</taxon>
        <taxon>Mycosphaerellales</taxon>
        <taxon>Mycosphaerellaceae</taxon>
        <taxon>Ramularia</taxon>
    </lineage>
</organism>
<dbReference type="GO" id="GO:0001096">
    <property type="term" value="F:TFIIF-class transcription factor complex binding"/>
    <property type="evidence" value="ECO:0007669"/>
    <property type="project" value="TreeGrafter"/>
</dbReference>
<dbReference type="EMBL" id="FJUY01000002">
    <property type="protein sequence ID" value="CZT15934.1"/>
    <property type="molecule type" value="Genomic_DNA"/>
</dbReference>
<keyword evidence="6" id="KW-0539">Nucleus</keyword>
<evidence type="ECO:0000256" key="4">
    <source>
        <dbReference type="ARBA" id="ARBA00023125"/>
    </source>
</evidence>
<feature type="region of interest" description="Disordered" evidence="7">
    <location>
        <begin position="151"/>
        <end position="219"/>
    </location>
</feature>
<dbReference type="SUPFAM" id="SSF50916">
    <property type="entry name" value="Rap30/74 interaction domains"/>
    <property type="match status" value="1"/>
</dbReference>
<feature type="region of interest" description="Disordered" evidence="7">
    <location>
        <begin position="327"/>
        <end position="349"/>
    </location>
</feature>
<dbReference type="GO" id="GO:0016251">
    <property type="term" value="F:RNA polymerase II general transcription initiation factor activity"/>
    <property type="evidence" value="ECO:0007669"/>
    <property type="project" value="TreeGrafter"/>
</dbReference>
<evidence type="ECO:0000256" key="2">
    <source>
        <dbReference type="ARBA" id="ARBA00005249"/>
    </source>
</evidence>
<dbReference type="GeneID" id="35597001"/>
<feature type="compositionally biased region" description="Low complexity" evidence="7">
    <location>
        <begin position="583"/>
        <end position="610"/>
    </location>
</feature>
<feature type="compositionally biased region" description="Low complexity" evidence="7">
    <location>
        <begin position="9"/>
        <end position="23"/>
    </location>
</feature>
<feature type="region of interest" description="Disordered" evidence="7">
    <location>
        <begin position="1"/>
        <end position="88"/>
    </location>
</feature>
<feature type="compositionally biased region" description="Basic and acidic residues" evidence="7">
    <location>
        <begin position="329"/>
        <end position="349"/>
    </location>
</feature>
<feature type="compositionally biased region" description="Basic and acidic residues" evidence="7">
    <location>
        <begin position="408"/>
        <end position="421"/>
    </location>
</feature>
<feature type="compositionally biased region" description="Basic and acidic residues" evidence="7">
    <location>
        <begin position="498"/>
        <end position="512"/>
    </location>
</feature>
<feature type="compositionally biased region" description="Basic and acidic residues" evidence="7">
    <location>
        <begin position="205"/>
        <end position="219"/>
    </location>
</feature>
<dbReference type="RefSeq" id="XP_023622827.1">
    <property type="nucleotide sequence ID" value="XM_023767059.1"/>
</dbReference>
<dbReference type="GO" id="GO:0032968">
    <property type="term" value="P:positive regulation of transcription elongation by RNA polymerase II"/>
    <property type="evidence" value="ECO:0007669"/>
    <property type="project" value="InterPro"/>
</dbReference>
<evidence type="ECO:0000256" key="5">
    <source>
        <dbReference type="ARBA" id="ARBA00023163"/>
    </source>
</evidence>
<keyword evidence="9" id="KW-1185">Reference proteome</keyword>
<dbReference type="PANTHER" id="PTHR13011:SF0">
    <property type="entry name" value="GENERAL TRANSCRIPTION FACTOR IIF SUBUNIT 1"/>
    <property type="match status" value="1"/>
</dbReference>
<dbReference type="GO" id="GO:0003677">
    <property type="term" value="F:DNA binding"/>
    <property type="evidence" value="ECO:0007669"/>
    <property type="project" value="UniProtKB-KW"/>
</dbReference>
<evidence type="ECO:0000313" key="8">
    <source>
        <dbReference type="EMBL" id="CZT15934.1"/>
    </source>
</evidence>
<feature type="compositionally biased region" description="Low complexity" evidence="7">
    <location>
        <begin position="555"/>
        <end position="573"/>
    </location>
</feature>
<proteinExistence type="inferred from homology"/>
<keyword evidence="4" id="KW-0238">DNA-binding</keyword>
<dbReference type="AlphaFoldDB" id="A0A2D3V0E4"/>
<feature type="compositionally biased region" description="Basic residues" evidence="7">
    <location>
        <begin position="24"/>
        <end position="42"/>
    </location>
</feature>
<feature type="compositionally biased region" description="Basic residues" evidence="7">
    <location>
        <begin position="422"/>
        <end position="434"/>
    </location>
</feature>
<sequence length="671" mass="74517">MSASPAQVPSGPSSATPTGGPPKTIKRKKAPVSVFHNKKKPVAKVANPTQRQPVPTIAARSKTTQQAPQQSSNGAANDANQYPPNTDEYGSYAEYPIFVNKHIIDQGMRYHAAKLHSKAVDDQSAAVDPYDENQFVRPLRLHRRYARDKMETADAEDLASGMDDKEREQMTARRAERQAEREENQKLIAPTGGETTKSTKKKMSKKAEEGRDNSDPARQKRMQLRYEEARPWHLEDFEGKNIWIGSYEQALSEHSTLLTVDDGGFRMVPVEKWYRFIQTNKVNTMDSEEVEKHMNKKFTLPRWAMGTQLENEVVRREQQQMKVQAFKSRPRDEDEVKREDGNGEFEADRDMLDLDLQDEFQDDDEGMLFQGDDAEDGDDIAKRIYLEMREAGLGGTGVKNEDVDVEEEERKKQIAEREERKKSKRLRKQLRKKEHQYQYGSDSDSDPYASSSDSVDSDEEAEKAAEERKKEEEARKSSQINSDKSGASTMGNNTPSGRSEKRDRLGSKRPGDDSDLSGNESSRKRAKVTNGSALSRLASGSGRSTSPDAVKAKLSRTAAGGSGSGSDTDTSRAGRPKLKFKNSAPGSPSSGSQVGSRAASPSARSPLSASKLDFPTLQEVKDAIPPDGIEIKKLVAHFKSRLAGRSGEFITLVKAAGTQDKVTQKIKPKAV</sequence>
<name>A0A2D3V0E4_9PEZI</name>
<dbReference type="OrthoDB" id="76676at2759"/>
<keyword evidence="5" id="KW-0804">Transcription</keyword>
<comment type="subcellular location">
    <subcellularLocation>
        <location evidence="1">Nucleus</location>
    </subcellularLocation>
</comment>
<dbReference type="InterPro" id="IPR011039">
    <property type="entry name" value="TFIIF_interaction"/>
</dbReference>
<gene>
    <name evidence="8" type="ORF">RCC_01773</name>
</gene>
<accession>A0A2D3V0E4</accession>
<dbReference type="InterPro" id="IPR008851">
    <property type="entry name" value="TFIIF-alpha"/>
</dbReference>
<feature type="compositionally biased region" description="Low complexity" evidence="7">
    <location>
        <begin position="531"/>
        <end position="544"/>
    </location>
</feature>